<gene>
    <name evidence="2" type="ORF">ACFSUN_01080</name>
</gene>
<reference evidence="3" key="1">
    <citation type="journal article" date="2019" name="Int. J. Syst. Evol. Microbiol.">
        <title>The Global Catalogue of Microorganisms (GCM) 10K type strain sequencing project: providing services to taxonomists for standard genome sequencing and annotation.</title>
        <authorList>
            <consortium name="The Broad Institute Genomics Platform"/>
            <consortium name="The Broad Institute Genome Sequencing Center for Infectious Disease"/>
            <person name="Wu L."/>
            <person name="Ma J."/>
        </authorList>
    </citation>
    <scope>NUCLEOTIDE SEQUENCE [LARGE SCALE GENOMIC DNA]</scope>
    <source>
        <strain evidence="3">TISTR 1858</strain>
    </source>
</reference>
<dbReference type="SUPFAM" id="SSF55729">
    <property type="entry name" value="Acyl-CoA N-acyltransferases (Nat)"/>
    <property type="match status" value="1"/>
</dbReference>
<keyword evidence="3" id="KW-1185">Reference proteome</keyword>
<proteinExistence type="predicted"/>
<dbReference type="Proteomes" id="UP001597451">
    <property type="component" value="Unassembled WGS sequence"/>
</dbReference>
<organism evidence="2 3">
    <name type="scientific">Oceanobacillus kapialis</name>
    <dbReference type="NCBI Taxonomy" id="481353"/>
    <lineage>
        <taxon>Bacteria</taxon>
        <taxon>Bacillati</taxon>
        <taxon>Bacillota</taxon>
        <taxon>Bacilli</taxon>
        <taxon>Bacillales</taxon>
        <taxon>Bacillaceae</taxon>
        <taxon>Oceanobacillus</taxon>
    </lineage>
</organism>
<protein>
    <submittedName>
        <fullName evidence="2">GNAT family N-acetyltransferase</fullName>
        <ecNumber evidence="2">2.3.-.-</ecNumber>
    </submittedName>
</protein>
<evidence type="ECO:0000313" key="3">
    <source>
        <dbReference type="Proteomes" id="UP001597451"/>
    </source>
</evidence>
<dbReference type="RefSeq" id="WP_379560012.1">
    <property type="nucleotide sequence ID" value="NZ_JBHUMX010000002.1"/>
</dbReference>
<feature type="domain" description="N-acetyltransferase" evidence="1">
    <location>
        <begin position="3"/>
        <end position="137"/>
    </location>
</feature>
<dbReference type="EC" id="2.3.-.-" evidence="2"/>
<keyword evidence="2" id="KW-0012">Acyltransferase</keyword>
<dbReference type="InterPro" id="IPR016181">
    <property type="entry name" value="Acyl_CoA_acyltransferase"/>
</dbReference>
<dbReference type="PROSITE" id="PS51186">
    <property type="entry name" value="GNAT"/>
    <property type="match status" value="1"/>
</dbReference>
<dbReference type="PANTHER" id="PTHR43233">
    <property type="entry name" value="FAMILY N-ACETYLTRANSFERASE, PUTATIVE (AFU_ORTHOLOGUE AFUA_6G03350)-RELATED"/>
    <property type="match status" value="1"/>
</dbReference>
<dbReference type="EMBL" id="JBHUMX010000002">
    <property type="protein sequence ID" value="MFD2627380.1"/>
    <property type="molecule type" value="Genomic_DNA"/>
</dbReference>
<evidence type="ECO:0000259" key="1">
    <source>
        <dbReference type="PROSITE" id="PS51186"/>
    </source>
</evidence>
<dbReference type="Gene3D" id="3.40.630.30">
    <property type="match status" value="1"/>
</dbReference>
<sequence>MNITYQYAKSIDNDKVMKLYKDAGWFAYTKDAALLQQAIQQSFEVISAWDGDKLVGLIRAVGDGLTILYIQDILVLKDYQNQGIATQLMEQMLDNYKNVRQKVLLTEEAPDVRHFYEKNGFMSCDQGSAVAFARLKG</sequence>
<dbReference type="GO" id="GO:0016746">
    <property type="term" value="F:acyltransferase activity"/>
    <property type="evidence" value="ECO:0007669"/>
    <property type="project" value="UniProtKB-KW"/>
</dbReference>
<evidence type="ECO:0000313" key="2">
    <source>
        <dbReference type="EMBL" id="MFD2627380.1"/>
    </source>
</evidence>
<dbReference type="Pfam" id="PF13673">
    <property type="entry name" value="Acetyltransf_10"/>
    <property type="match status" value="1"/>
</dbReference>
<name>A0ABW5PW63_9BACI</name>
<keyword evidence="2" id="KW-0808">Transferase</keyword>
<dbReference type="InterPro" id="IPR000182">
    <property type="entry name" value="GNAT_dom"/>
</dbReference>
<comment type="caution">
    <text evidence="2">The sequence shown here is derived from an EMBL/GenBank/DDBJ whole genome shotgun (WGS) entry which is preliminary data.</text>
</comment>
<dbReference type="PANTHER" id="PTHR43233:SF1">
    <property type="entry name" value="FAMILY N-ACETYLTRANSFERASE, PUTATIVE (AFU_ORTHOLOGUE AFUA_6G03350)-RELATED"/>
    <property type="match status" value="1"/>
</dbReference>
<dbReference type="CDD" id="cd04301">
    <property type="entry name" value="NAT_SF"/>
    <property type="match status" value="1"/>
</dbReference>
<accession>A0ABW5PW63</accession>
<dbReference type="InterPro" id="IPR053144">
    <property type="entry name" value="Acetyltransferase_Butenolide"/>
</dbReference>